<reference evidence="2 3" key="1">
    <citation type="journal article" date="2011" name="Stand. Genomic Sci.">
        <title>Complete genome sequence of Nitratifractor salsuginis type strain (E9I37-1).</title>
        <authorList>
            <person name="Anderson I."/>
            <person name="Sikorski J."/>
            <person name="Zeytun A."/>
            <person name="Nolan M."/>
            <person name="Lapidus A."/>
            <person name="Lucas S."/>
            <person name="Hammon N."/>
            <person name="Deshpande S."/>
            <person name="Cheng J.F."/>
            <person name="Tapia R."/>
            <person name="Han C."/>
            <person name="Goodwin L."/>
            <person name="Pitluck S."/>
            <person name="Liolios K."/>
            <person name="Pagani I."/>
            <person name="Ivanova N."/>
            <person name="Huntemann M."/>
            <person name="Mavromatis K."/>
            <person name="Ovchinikova G."/>
            <person name="Pati A."/>
            <person name="Chen A."/>
            <person name="Palaniappan K."/>
            <person name="Land M."/>
            <person name="Hauser L."/>
            <person name="Brambilla E.M."/>
            <person name="Ngatchou-Djao O.D."/>
            <person name="Rohde M."/>
            <person name="Tindall B.J."/>
            <person name="Goker M."/>
            <person name="Detter J.C."/>
            <person name="Woyke T."/>
            <person name="Bristow J."/>
            <person name="Eisen J.A."/>
            <person name="Markowitz V."/>
            <person name="Hugenholtz P."/>
            <person name="Klenk H.P."/>
            <person name="Kyrpides N.C."/>
        </authorList>
    </citation>
    <scope>NUCLEOTIDE SEQUENCE [LARGE SCALE GENOMIC DNA]</scope>
    <source>
        <strain evidence="3">DSM 16511 / JCM 12458 / E9I37-1</strain>
    </source>
</reference>
<dbReference type="STRING" id="749222.Nitsa_1182"/>
<feature type="transmembrane region" description="Helical" evidence="1">
    <location>
        <begin position="12"/>
        <end position="33"/>
    </location>
</feature>
<keyword evidence="3" id="KW-1185">Reference proteome</keyword>
<dbReference type="AlphaFoldDB" id="E6WYC3"/>
<organism evidence="2 3">
    <name type="scientific">Nitratifractor salsuginis (strain DSM 16511 / JCM 12458 / E9I37-1)</name>
    <dbReference type="NCBI Taxonomy" id="749222"/>
    <lineage>
        <taxon>Bacteria</taxon>
        <taxon>Pseudomonadati</taxon>
        <taxon>Campylobacterota</taxon>
        <taxon>Epsilonproteobacteria</taxon>
        <taxon>Campylobacterales</taxon>
        <taxon>Sulfurovaceae</taxon>
        <taxon>Nitratifractor</taxon>
    </lineage>
</organism>
<evidence type="ECO:0000256" key="1">
    <source>
        <dbReference type="SAM" id="Phobius"/>
    </source>
</evidence>
<evidence type="ECO:0000313" key="2">
    <source>
        <dbReference type="EMBL" id="ADV46435.1"/>
    </source>
</evidence>
<evidence type="ECO:0000313" key="3">
    <source>
        <dbReference type="Proteomes" id="UP000008633"/>
    </source>
</evidence>
<protein>
    <submittedName>
        <fullName evidence="2">Uncharacterized protein</fullName>
    </submittedName>
</protein>
<keyword evidence="1" id="KW-0812">Transmembrane</keyword>
<name>E6WYC3_NITSE</name>
<dbReference type="EMBL" id="CP002452">
    <property type="protein sequence ID" value="ADV46435.1"/>
    <property type="molecule type" value="Genomic_DNA"/>
</dbReference>
<proteinExistence type="predicted"/>
<keyword evidence="1" id="KW-1133">Transmembrane helix</keyword>
<dbReference type="HOGENOM" id="CLU_3346438_0_0_7"/>
<sequence length="37" mass="4131">MKAEVLQAAKDAAAWAIRWALRLWHIIAAAVILQMLS</sequence>
<keyword evidence="1" id="KW-0472">Membrane</keyword>
<gene>
    <name evidence="2" type="ordered locus">Nitsa_1182</name>
</gene>
<accession>E6WYC3</accession>
<dbReference type="Proteomes" id="UP000008633">
    <property type="component" value="Chromosome"/>
</dbReference>
<reference evidence="3" key="2">
    <citation type="submission" date="2011-01" db="EMBL/GenBank/DDBJ databases">
        <title>The complete genome of Nitratifractor salsuginis DSM 16511.</title>
        <authorList>
            <consortium name="US DOE Joint Genome Institute (JGI-PGF)"/>
            <person name="Lucas S."/>
            <person name="Copeland A."/>
            <person name="Lapidus A."/>
            <person name="Bruce D."/>
            <person name="Goodwin L."/>
            <person name="Pitluck S."/>
            <person name="Kyrpides N."/>
            <person name="Mavromatis K."/>
            <person name="Ivanova N."/>
            <person name="Mikhailova N."/>
            <person name="Zeytun A."/>
            <person name="Detter J.C."/>
            <person name="Tapia R."/>
            <person name="Han C."/>
            <person name="Land M."/>
            <person name="Hauser L."/>
            <person name="Markowitz V."/>
            <person name="Cheng J.-F."/>
            <person name="Hugenholtz P."/>
            <person name="Woyke T."/>
            <person name="Wu D."/>
            <person name="Tindall B."/>
            <person name="Schuetze A."/>
            <person name="Brambilla E."/>
            <person name="Klenk H.-P."/>
            <person name="Eisen J.A."/>
        </authorList>
    </citation>
    <scope>NUCLEOTIDE SEQUENCE [LARGE SCALE GENOMIC DNA]</scope>
    <source>
        <strain evidence="3">DSM 16511 / JCM 12458 / E9I37-1</strain>
    </source>
</reference>
<dbReference type="KEGG" id="nsa:Nitsa_1182"/>